<dbReference type="GO" id="GO:0043565">
    <property type="term" value="F:sequence-specific DNA binding"/>
    <property type="evidence" value="ECO:0007669"/>
    <property type="project" value="TreeGrafter"/>
</dbReference>
<dbReference type="GO" id="GO:0003700">
    <property type="term" value="F:DNA-binding transcription factor activity"/>
    <property type="evidence" value="ECO:0007669"/>
    <property type="project" value="InterPro"/>
</dbReference>
<keyword evidence="4" id="KW-0804">Transcription</keyword>
<dbReference type="PANTHER" id="PTHR30537">
    <property type="entry name" value="HTH-TYPE TRANSCRIPTIONAL REGULATOR"/>
    <property type="match status" value="1"/>
</dbReference>
<proteinExistence type="inferred from homology"/>
<dbReference type="OrthoDB" id="8683153at2"/>
<evidence type="ECO:0000259" key="5">
    <source>
        <dbReference type="PROSITE" id="PS50931"/>
    </source>
</evidence>
<dbReference type="Gene3D" id="3.40.190.10">
    <property type="entry name" value="Periplasmic binding protein-like II"/>
    <property type="match status" value="2"/>
</dbReference>
<dbReference type="Proteomes" id="UP000298656">
    <property type="component" value="Chromosome 2"/>
</dbReference>
<dbReference type="InterPro" id="IPR036388">
    <property type="entry name" value="WH-like_DNA-bd_sf"/>
</dbReference>
<dbReference type="GO" id="GO:0006351">
    <property type="term" value="P:DNA-templated transcription"/>
    <property type="evidence" value="ECO:0007669"/>
    <property type="project" value="TreeGrafter"/>
</dbReference>
<evidence type="ECO:0000313" key="7">
    <source>
        <dbReference type="Proteomes" id="UP000298656"/>
    </source>
</evidence>
<reference evidence="6 7" key="1">
    <citation type="submission" date="2019-05" db="EMBL/GenBank/DDBJ databases">
        <title>Burkholderia sp. DHOD12, isolated from subtropical forest soil.</title>
        <authorList>
            <person name="Gao Z.-H."/>
            <person name="Qiu L.-H."/>
        </authorList>
    </citation>
    <scope>NUCLEOTIDE SEQUENCE [LARGE SCALE GENOMIC DNA]</scope>
    <source>
        <strain evidence="6 7">DHOD12</strain>
    </source>
</reference>
<keyword evidence="2" id="KW-0805">Transcription regulation</keyword>
<dbReference type="PANTHER" id="PTHR30537:SF74">
    <property type="entry name" value="HTH-TYPE TRANSCRIPTIONAL REGULATOR TRPI"/>
    <property type="match status" value="1"/>
</dbReference>
<dbReference type="EMBL" id="CP040078">
    <property type="protein sequence ID" value="QCP52621.1"/>
    <property type="molecule type" value="Genomic_DNA"/>
</dbReference>
<comment type="similarity">
    <text evidence="1">Belongs to the LysR transcriptional regulatory family.</text>
</comment>
<dbReference type="InterPro" id="IPR058163">
    <property type="entry name" value="LysR-type_TF_proteobact-type"/>
</dbReference>
<dbReference type="InterPro" id="IPR005119">
    <property type="entry name" value="LysR_subst-bd"/>
</dbReference>
<dbReference type="AlphaFoldDB" id="A0A4P8IVX2"/>
<dbReference type="Gene3D" id="1.10.10.10">
    <property type="entry name" value="Winged helix-like DNA-binding domain superfamily/Winged helix DNA-binding domain"/>
    <property type="match status" value="1"/>
</dbReference>
<protein>
    <submittedName>
        <fullName evidence="6">LysR family transcriptional regulator</fullName>
    </submittedName>
</protein>
<evidence type="ECO:0000256" key="2">
    <source>
        <dbReference type="ARBA" id="ARBA00023015"/>
    </source>
</evidence>
<dbReference type="PROSITE" id="PS50931">
    <property type="entry name" value="HTH_LYSR"/>
    <property type="match status" value="1"/>
</dbReference>
<sequence length="300" mass="32909">MRPIPPLKALVSLEAAMRLGSFTLAAEELSVTPGAVGQQIQKLEEWLGVALFVRQVRQVAPTAEGRAYFARIQPALAEIIHASRRLRERQNKGLRLSMPPSFAAKWFAPRMADLLQAHPGIALSLSTSTSLVDFELDAVDLAVRYFNGVDPQLSVQRLCADEARVYCSPAYAKKWKLKRPEDLQSATLLHNTLHPHWPAWLARFSSLADARIEAIAGIQFDQSLMAIEAAVSAQGVVLTSAILVEAELVDGSLVEPFDKALPLPTGYYLVHPETDEPPPGVQSLKAWFADKIAADRNVSD</sequence>
<name>A0A4P8IVX2_9BURK</name>
<feature type="domain" description="HTH lysR-type" evidence="5">
    <location>
        <begin position="5"/>
        <end position="62"/>
    </location>
</feature>
<accession>A0A4P8IVX2</accession>
<dbReference type="InterPro" id="IPR036390">
    <property type="entry name" value="WH_DNA-bd_sf"/>
</dbReference>
<organism evidence="6 7">
    <name type="scientific">Trinickia violacea</name>
    <dbReference type="NCBI Taxonomy" id="2571746"/>
    <lineage>
        <taxon>Bacteria</taxon>
        <taxon>Pseudomonadati</taxon>
        <taxon>Pseudomonadota</taxon>
        <taxon>Betaproteobacteria</taxon>
        <taxon>Burkholderiales</taxon>
        <taxon>Burkholderiaceae</taxon>
        <taxon>Trinickia</taxon>
    </lineage>
</organism>
<dbReference type="KEGG" id="tvl:FAZ95_26070"/>
<dbReference type="CDD" id="cd08432">
    <property type="entry name" value="PBP2_GcdR_TrpI_HvrB_AmpR_like"/>
    <property type="match status" value="1"/>
</dbReference>
<evidence type="ECO:0000256" key="4">
    <source>
        <dbReference type="ARBA" id="ARBA00023163"/>
    </source>
</evidence>
<dbReference type="InterPro" id="IPR000847">
    <property type="entry name" value="LysR_HTH_N"/>
</dbReference>
<evidence type="ECO:0000256" key="3">
    <source>
        <dbReference type="ARBA" id="ARBA00023125"/>
    </source>
</evidence>
<dbReference type="Pfam" id="PF00126">
    <property type="entry name" value="HTH_1"/>
    <property type="match status" value="1"/>
</dbReference>
<keyword evidence="3" id="KW-0238">DNA-binding</keyword>
<dbReference type="SUPFAM" id="SSF46785">
    <property type="entry name" value="Winged helix' DNA-binding domain"/>
    <property type="match status" value="1"/>
</dbReference>
<dbReference type="Pfam" id="PF03466">
    <property type="entry name" value="LysR_substrate"/>
    <property type="match status" value="1"/>
</dbReference>
<evidence type="ECO:0000256" key="1">
    <source>
        <dbReference type="ARBA" id="ARBA00009437"/>
    </source>
</evidence>
<evidence type="ECO:0000313" key="6">
    <source>
        <dbReference type="EMBL" id="QCP52621.1"/>
    </source>
</evidence>
<gene>
    <name evidence="6" type="ORF">FAZ95_26070</name>
</gene>
<dbReference type="SUPFAM" id="SSF53850">
    <property type="entry name" value="Periplasmic binding protein-like II"/>
    <property type="match status" value="1"/>
</dbReference>
<keyword evidence="7" id="KW-1185">Reference proteome</keyword>
<dbReference type="PRINTS" id="PR00039">
    <property type="entry name" value="HTHLYSR"/>
</dbReference>